<dbReference type="RefSeq" id="WP_082625248.1">
    <property type="nucleotide sequence ID" value="NZ_CP042593.1"/>
</dbReference>
<keyword evidence="10" id="KW-1185">Reference proteome</keyword>
<evidence type="ECO:0000256" key="5">
    <source>
        <dbReference type="ARBA" id="ARBA00022692"/>
    </source>
</evidence>
<keyword evidence="3" id="KW-0813">Transport</keyword>
<dbReference type="OrthoDB" id="554695at2"/>
<gene>
    <name evidence="9" type="ORF">FSZ17_17310</name>
</gene>
<protein>
    <recommendedName>
        <fullName evidence="8">Probable membrane transporter protein</fullName>
    </recommendedName>
</protein>
<dbReference type="Pfam" id="PF01925">
    <property type="entry name" value="TauE"/>
    <property type="match status" value="1"/>
</dbReference>
<keyword evidence="5 8" id="KW-0812">Transmembrane</keyword>
<feature type="transmembrane region" description="Helical" evidence="8">
    <location>
        <begin position="228"/>
        <end position="249"/>
    </location>
</feature>
<feature type="transmembrane region" description="Helical" evidence="8">
    <location>
        <begin position="101"/>
        <end position="120"/>
    </location>
</feature>
<dbReference type="Proteomes" id="UP000321555">
    <property type="component" value="Chromosome"/>
</dbReference>
<dbReference type="KEGG" id="bda:FSZ17_17310"/>
<feature type="transmembrane region" description="Helical" evidence="8">
    <location>
        <begin position="204"/>
        <end position="222"/>
    </location>
</feature>
<name>A0A5B8ZBM0_CYTDA</name>
<proteinExistence type="inferred from homology"/>
<feature type="transmembrane region" description="Helical" evidence="8">
    <location>
        <begin position="32"/>
        <end position="65"/>
    </location>
</feature>
<feature type="transmembrane region" description="Helical" evidence="8">
    <location>
        <begin position="163"/>
        <end position="192"/>
    </location>
</feature>
<evidence type="ECO:0000256" key="4">
    <source>
        <dbReference type="ARBA" id="ARBA00022475"/>
    </source>
</evidence>
<feature type="transmembrane region" description="Helical" evidence="8">
    <location>
        <begin position="77"/>
        <end position="95"/>
    </location>
</feature>
<evidence type="ECO:0000313" key="9">
    <source>
        <dbReference type="EMBL" id="QED48876.1"/>
    </source>
</evidence>
<dbReference type="GO" id="GO:0005886">
    <property type="term" value="C:plasma membrane"/>
    <property type="evidence" value="ECO:0007669"/>
    <property type="project" value="UniProtKB-SubCell"/>
</dbReference>
<sequence length="277" mass="30436">MKKKSIILFLLSVGIFLSYVSFFPKIEFLKYHLLILILIGIVSSFVGTLAGGGGLITLPAMMFVGIPIQTSIATNKFSSGIAAFSSVFYLVFNKHLSAIDIMKNLFVACIGGTAGALFTANISEQNMNIIAFIFLFIALVVTVKNKKWLETLQTKEKVPSNKIWQLLLPFFIACYDGGFGPGSSTFGILYYIKKHHTYIKAVQLTRVLIFGSCTGGFIIYYQTGFLQWPYAIAMAFGSIIGSQIGLIVLPKLSLKIAKTLLITILCLLIGQMILKII</sequence>
<evidence type="ECO:0000256" key="7">
    <source>
        <dbReference type="ARBA" id="ARBA00023136"/>
    </source>
</evidence>
<keyword evidence="6 8" id="KW-1133">Transmembrane helix</keyword>
<keyword evidence="4 8" id="KW-1003">Cell membrane</keyword>
<comment type="similarity">
    <text evidence="2 8">Belongs to the 4-toluene sulfonate uptake permease (TSUP) (TC 2.A.102) family.</text>
</comment>
<dbReference type="AlphaFoldDB" id="A0A5B8ZBM0"/>
<organism evidence="9 10">
    <name type="scientific">Cytobacillus dafuensis</name>
    <name type="common">Bacillus dafuensis</name>
    <dbReference type="NCBI Taxonomy" id="1742359"/>
    <lineage>
        <taxon>Bacteria</taxon>
        <taxon>Bacillati</taxon>
        <taxon>Bacillota</taxon>
        <taxon>Bacilli</taxon>
        <taxon>Bacillales</taxon>
        <taxon>Bacillaceae</taxon>
        <taxon>Cytobacillus</taxon>
    </lineage>
</organism>
<evidence type="ECO:0000256" key="1">
    <source>
        <dbReference type="ARBA" id="ARBA00004651"/>
    </source>
</evidence>
<comment type="subcellular location">
    <subcellularLocation>
        <location evidence="1 8">Cell membrane</location>
        <topology evidence="1 8">Multi-pass membrane protein</topology>
    </subcellularLocation>
</comment>
<keyword evidence="7 8" id="KW-0472">Membrane</keyword>
<reference evidence="10" key="1">
    <citation type="submission" date="2019-08" db="EMBL/GenBank/DDBJ databases">
        <authorList>
            <person name="Zheng X."/>
        </authorList>
    </citation>
    <scope>NUCLEOTIDE SEQUENCE [LARGE SCALE GENOMIC DNA]</scope>
    <source>
        <strain evidence="10">FJAT-25496</strain>
    </source>
</reference>
<evidence type="ECO:0000256" key="3">
    <source>
        <dbReference type="ARBA" id="ARBA00022448"/>
    </source>
</evidence>
<evidence type="ECO:0000256" key="6">
    <source>
        <dbReference type="ARBA" id="ARBA00022989"/>
    </source>
</evidence>
<evidence type="ECO:0000256" key="2">
    <source>
        <dbReference type="ARBA" id="ARBA00009142"/>
    </source>
</evidence>
<dbReference type="InterPro" id="IPR002781">
    <property type="entry name" value="TM_pro_TauE-like"/>
</dbReference>
<dbReference type="PANTHER" id="PTHR30269">
    <property type="entry name" value="TRANSMEMBRANE PROTEIN YFCA"/>
    <property type="match status" value="1"/>
</dbReference>
<evidence type="ECO:0000256" key="8">
    <source>
        <dbReference type="RuleBase" id="RU363041"/>
    </source>
</evidence>
<dbReference type="EMBL" id="CP042593">
    <property type="protein sequence ID" value="QED48876.1"/>
    <property type="molecule type" value="Genomic_DNA"/>
</dbReference>
<dbReference type="InterPro" id="IPR052017">
    <property type="entry name" value="TSUP"/>
</dbReference>
<dbReference type="PANTHER" id="PTHR30269:SF0">
    <property type="entry name" value="MEMBRANE TRANSPORTER PROTEIN YFCA-RELATED"/>
    <property type="match status" value="1"/>
</dbReference>
<evidence type="ECO:0000313" key="10">
    <source>
        <dbReference type="Proteomes" id="UP000321555"/>
    </source>
</evidence>
<accession>A0A5B8ZBM0</accession>
<feature type="transmembrane region" description="Helical" evidence="8">
    <location>
        <begin position="256"/>
        <end position="274"/>
    </location>
</feature>
<feature type="transmembrane region" description="Helical" evidence="8">
    <location>
        <begin position="127"/>
        <end position="143"/>
    </location>
</feature>